<reference evidence="2 3" key="1">
    <citation type="submission" date="2022-06" db="EMBL/GenBank/DDBJ databases">
        <title>Actinoplanes abujensis sp. nov., isolated from Nigerian arid soil.</title>
        <authorList>
            <person name="Ding P."/>
        </authorList>
    </citation>
    <scope>NUCLEOTIDE SEQUENCE [LARGE SCALE GENOMIC DNA]</scope>
    <source>
        <strain evidence="3">TRM88002</strain>
    </source>
</reference>
<comment type="caution">
    <text evidence="2">The sequence shown here is derived from an EMBL/GenBank/DDBJ whole genome shotgun (WGS) entry which is preliminary data.</text>
</comment>
<dbReference type="Pfam" id="PF06445">
    <property type="entry name" value="GyrI-like"/>
    <property type="match status" value="1"/>
</dbReference>
<evidence type="ECO:0000313" key="3">
    <source>
        <dbReference type="Proteomes" id="UP001523216"/>
    </source>
</evidence>
<evidence type="ECO:0000259" key="1">
    <source>
        <dbReference type="Pfam" id="PF06445"/>
    </source>
</evidence>
<keyword evidence="3" id="KW-1185">Reference proteome</keyword>
<dbReference type="InterPro" id="IPR029442">
    <property type="entry name" value="GyrI-like"/>
</dbReference>
<gene>
    <name evidence="2" type="ORF">LXN57_42155</name>
</gene>
<proteinExistence type="predicted"/>
<feature type="domain" description="GyrI-like small molecule binding" evidence="1">
    <location>
        <begin position="15"/>
        <end position="181"/>
    </location>
</feature>
<dbReference type="Gene3D" id="3.20.80.10">
    <property type="entry name" value="Regulatory factor, effector binding domain"/>
    <property type="match status" value="1"/>
</dbReference>
<dbReference type="Proteomes" id="UP001523216">
    <property type="component" value="Unassembled WGS sequence"/>
</dbReference>
<dbReference type="SUPFAM" id="SSF55136">
    <property type="entry name" value="Probable bacterial effector-binding domain"/>
    <property type="match status" value="1"/>
</dbReference>
<protein>
    <submittedName>
        <fullName evidence="2">GyrI-like domain-containing protein</fullName>
    </submittedName>
</protein>
<dbReference type="RefSeq" id="WP_251803916.1">
    <property type="nucleotide sequence ID" value="NZ_JAMQOL010000072.1"/>
</dbReference>
<dbReference type="InterPro" id="IPR011256">
    <property type="entry name" value="Reg_factor_effector_dom_sf"/>
</dbReference>
<name>A0ABT0YDM2_9ACTN</name>
<accession>A0ABT0YDM2</accession>
<dbReference type="EMBL" id="JAMQOL010000072">
    <property type="protein sequence ID" value="MCM4084161.1"/>
    <property type="molecule type" value="Genomic_DNA"/>
</dbReference>
<sequence>MTNTEDDYFVAADDPQIAMIGPTTYLSLSGEGAPGSDDFYAKKEALTLASEGLGLAGPIEIIYWFNPEHGDVGIADFYWTVPLEHLRWRILVRVPDGTELPPSSSAIAGLEMARQHGLALFTMAEGKVVQVMHHGPFADEDKTLARLGTFADSHELHRNGPHHEIHLDAFGRGTPQTNLKTILRDPVVSA</sequence>
<evidence type="ECO:0000313" key="2">
    <source>
        <dbReference type="EMBL" id="MCM4084161.1"/>
    </source>
</evidence>
<organism evidence="2 3">
    <name type="scientific">Paractinoplanes hotanensis</name>
    <dbReference type="NCBI Taxonomy" id="2906497"/>
    <lineage>
        <taxon>Bacteria</taxon>
        <taxon>Bacillati</taxon>
        <taxon>Actinomycetota</taxon>
        <taxon>Actinomycetes</taxon>
        <taxon>Micromonosporales</taxon>
        <taxon>Micromonosporaceae</taxon>
        <taxon>Paractinoplanes</taxon>
    </lineage>
</organism>